<evidence type="ECO:0000256" key="1">
    <source>
        <dbReference type="ARBA" id="ARBA00004141"/>
    </source>
</evidence>
<dbReference type="PANTHER" id="PTHR37422">
    <property type="entry name" value="TEICHURONIC ACID BIOSYNTHESIS PROTEIN TUAE"/>
    <property type="match status" value="1"/>
</dbReference>
<evidence type="ECO:0000256" key="5">
    <source>
        <dbReference type="SAM" id="Phobius"/>
    </source>
</evidence>
<feature type="transmembrane region" description="Helical" evidence="5">
    <location>
        <begin position="180"/>
        <end position="200"/>
    </location>
</feature>
<dbReference type="Proteomes" id="UP000199759">
    <property type="component" value="Unassembled WGS sequence"/>
</dbReference>
<keyword evidence="2 5" id="KW-0812">Transmembrane</keyword>
<proteinExistence type="predicted"/>
<organism evidence="7 8">
    <name type="scientific">Maricaulis salignorans</name>
    <dbReference type="NCBI Taxonomy" id="144026"/>
    <lineage>
        <taxon>Bacteria</taxon>
        <taxon>Pseudomonadati</taxon>
        <taxon>Pseudomonadota</taxon>
        <taxon>Alphaproteobacteria</taxon>
        <taxon>Maricaulales</taxon>
        <taxon>Maricaulaceae</taxon>
        <taxon>Maricaulis</taxon>
    </lineage>
</organism>
<feature type="transmembrane region" description="Helical" evidence="5">
    <location>
        <begin position="234"/>
        <end position="253"/>
    </location>
</feature>
<feature type="transmembrane region" description="Helical" evidence="5">
    <location>
        <begin position="325"/>
        <end position="344"/>
    </location>
</feature>
<feature type="transmembrane region" description="Helical" evidence="5">
    <location>
        <begin position="107"/>
        <end position="126"/>
    </location>
</feature>
<dbReference type="GO" id="GO:0016874">
    <property type="term" value="F:ligase activity"/>
    <property type="evidence" value="ECO:0007669"/>
    <property type="project" value="UniProtKB-KW"/>
</dbReference>
<feature type="transmembrane region" description="Helical" evidence="5">
    <location>
        <begin position="415"/>
        <end position="433"/>
    </location>
</feature>
<dbReference type="PANTHER" id="PTHR37422:SF23">
    <property type="entry name" value="TEICHURONIC ACID BIOSYNTHESIS PROTEIN TUAE"/>
    <property type="match status" value="1"/>
</dbReference>
<keyword evidence="7" id="KW-0436">Ligase</keyword>
<feature type="transmembrane region" description="Helical" evidence="5">
    <location>
        <begin position="206"/>
        <end position="222"/>
    </location>
</feature>
<dbReference type="EMBL" id="FNHG01000001">
    <property type="protein sequence ID" value="SDL66680.1"/>
    <property type="molecule type" value="Genomic_DNA"/>
</dbReference>
<dbReference type="GO" id="GO:0016020">
    <property type="term" value="C:membrane"/>
    <property type="evidence" value="ECO:0007669"/>
    <property type="project" value="UniProtKB-SubCell"/>
</dbReference>
<feature type="transmembrane region" description="Helical" evidence="5">
    <location>
        <begin position="49"/>
        <end position="66"/>
    </location>
</feature>
<dbReference type="RefSeq" id="WP_091765529.1">
    <property type="nucleotide sequence ID" value="NZ_FNHG01000001.1"/>
</dbReference>
<comment type="subcellular location">
    <subcellularLocation>
        <location evidence="1">Membrane</location>
        <topology evidence="1">Multi-pass membrane protein</topology>
    </subcellularLocation>
</comment>
<feature type="transmembrane region" description="Helical" evidence="5">
    <location>
        <begin position="78"/>
        <end position="95"/>
    </location>
</feature>
<evidence type="ECO:0000313" key="7">
    <source>
        <dbReference type="EMBL" id="SDL66680.1"/>
    </source>
</evidence>
<dbReference type="InterPro" id="IPR007016">
    <property type="entry name" value="O-antigen_ligase-rel_domated"/>
</dbReference>
<evidence type="ECO:0000256" key="4">
    <source>
        <dbReference type="ARBA" id="ARBA00023136"/>
    </source>
</evidence>
<evidence type="ECO:0000313" key="8">
    <source>
        <dbReference type="Proteomes" id="UP000199759"/>
    </source>
</evidence>
<keyword evidence="3 5" id="KW-1133">Transmembrane helix</keyword>
<dbReference type="AlphaFoldDB" id="A0A1G9LXB7"/>
<name>A0A1G9LXB7_9PROT</name>
<dbReference type="InterPro" id="IPR011990">
    <property type="entry name" value="TPR-like_helical_dom_sf"/>
</dbReference>
<feature type="transmembrane region" description="Helical" evidence="5">
    <location>
        <begin position="146"/>
        <end position="168"/>
    </location>
</feature>
<evidence type="ECO:0000256" key="3">
    <source>
        <dbReference type="ARBA" id="ARBA00022989"/>
    </source>
</evidence>
<feature type="domain" description="O-antigen ligase-related" evidence="6">
    <location>
        <begin position="189"/>
        <end position="337"/>
    </location>
</feature>
<evidence type="ECO:0000256" key="2">
    <source>
        <dbReference type="ARBA" id="ARBA00022692"/>
    </source>
</evidence>
<protein>
    <submittedName>
        <fullName evidence="7">O-antigen ligase</fullName>
    </submittedName>
</protein>
<feature type="transmembrane region" description="Helical" evidence="5">
    <location>
        <begin position="360"/>
        <end position="378"/>
    </location>
</feature>
<gene>
    <name evidence="7" type="ORF">SAMN04488568_101248</name>
</gene>
<dbReference type="InterPro" id="IPR051533">
    <property type="entry name" value="WaaL-like"/>
</dbReference>
<evidence type="ECO:0000259" key="6">
    <source>
        <dbReference type="Pfam" id="PF04932"/>
    </source>
</evidence>
<dbReference type="Gene3D" id="1.25.40.10">
    <property type="entry name" value="Tetratricopeptide repeat domain"/>
    <property type="match status" value="1"/>
</dbReference>
<keyword evidence="8" id="KW-1185">Reference proteome</keyword>
<keyword evidence="4 5" id="KW-0472">Membrane</keyword>
<sequence length="595" mass="63494">MFAYISLGLIGLAAFTALGADSEMASYFYGAPLLLIGGWVAWRDRELGTGAAVLLAIMALFLGIAALRGQLLSGAPEFVALGACAAVFISARALAFRARKATEICAVLLGFFLLASIIAFLDHIWSPDRIFLFERPYHLGRLSSPFLSANTAATFFGIGVILSVGRLLRATAGPMGGARSKHLILPLTTLLFCLSCLVLTASRAGILLTGSVTCLLLLWEMAQRFRRGERQSLWALAAAGLGLALTATGIALLSGETFGSRIADVGVGAGSRSELWTAYSRAALEQFWFGAGPGGFEYVNAASTNAENASILVFQRAAHNIVLQWQLQTGLIGLLTLAGFWLWAGRRILSGLEQSGRPRWLIRTLVCIGLFVLAHGLVDYALEIPAIAWMTAWLAGLAVGVSAPRGKAQSSFVRHAVGVAMLLLAAGAVLGLVDTLRANAVRAATGDPAAAILAAPFPQMSGLALARAHADLALSSTPANPGHARAALDRVLALEPRDGRAEARLAYALLLAGDSQAAANHLSRSFQLWPYAHPDFRTWRLQLSASLWNRLGEEERRAALRELRQVRPEWRRPWLEQTRACELGGQPACIGLGED</sequence>
<accession>A0A1G9LXB7</accession>
<reference evidence="7 8" key="1">
    <citation type="submission" date="2016-10" db="EMBL/GenBank/DDBJ databases">
        <authorList>
            <person name="de Groot N.N."/>
        </authorList>
    </citation>
    <scope>NUCLEOTIDE SEQUENCE [LARGE SCALE GENOMIC DNA]</scope>
    <source>
        <strain evidence="7 8">DSM 16077</strain>
    </source>
</reference>
<feature type="transmembrane region" description="Helical" evidence="5">
    <location>
        <begin position="384"/>
        <end position="403"/>
    </location>
</feature>
<dbReference type="OrthoDB" id="7586246at2"/>
<feature type="transmembrane region" description="Helical" evidence="5">
    <location>
        <begin position="26"/>
        <end position="42"/>
    </location>
</feature>
<dbReference type="STRING" id="144026.SAMN04488568_101248"/>
<dbReference type="Pfam" id="PF04932">
    <property type="entry name" value="Wzy_C"/>
    <property type="match status" value="1"/>
</dbReference>